<dbReference type="SUPFAM" id="SSF48452">
    <property type="entry name" value="TPR-like"/>
    <property type="match status" value="1"/>
</dbReference>
<evidence type="ECO:0000313" key="4">
    <source>
        <dbReference type="Proteomes" id="UP000422221"/>
    </source>
</evidence>
<dbReference type="Gene3D" id="3.30.565.10">
    <property type="entry name" value="Histidine kinase-like ATPase, C-terminal domain"/>
    <property type="match status" value="1"/>
</dbReference>
<sequence length="687" mass="79915">MLQYSIDKEMVDRYIQGVIVFICSLLFVCGCDEHVDISETGDEDDIVTLLERKAMDSLFTNNAYSRSLLRKNMSQTADSLSYYRLMNVYSKACFAASQFDSVVYYSRIILHFCQKSSDSPQIHDLFSATYNMMGNVWGRWNFPDSAVVYYQKAYEHRKQGNELSYLPDICINLADGNVHKSDYTDAAYYYRRALFLCDSLGLPDRNKFPIYYGLGQTYMELRDFDLSNHYYEMAGRYFSQMSVPEKFTYLNNRGNHFYYKKDYREASCYMERALAVVAPYSQMIYEQNLCKANLGELYVLTDKLDSAQLYLNDSYRFFSGMNNRSAMYYIETQMIELALRQGDVSLASRMIARTVPDGHVDANMINIRNQYLQHYFEQTGDYRRAYEYLRRDQELNDSIRNEQIRTRVAELDMRYSQDTIVMRRELLIEKQSGEMKVLRLTSYIWAIACVGSIAVLFFLYRLMKKKRAFLQERLLNQISRLRMENIRNHVSPHFTFNVLNREISRFKGTDRERSGLVDLVKLLRKSLEMTEKLSVPLREELDFVQTYIGLERDRLGENFILDLSVDTTLDVEKIIVPSMIVQIPVENAIKHGLAGMEGEKRLEISVMPEGNGVRIMIADNGRGYLPQVMSPTRGTGTGLKVLYQTIQLLNAKNKGEKIRFEITNLADGMRTGTGVSVYIPCNYSYDL</sequence>
<dbReference type="SUPFAM" id="SSF55874">
    <property type="entry name" value="ATPase domain of HSP90 chaperone/DNA topoisomerase II/histidine kinase"/>
    <property type="match status" value="1"/>
</dbReference>
<evidence type="ECO:0000313" key="3">
    <source>
        <dbReference type="EMBL" id="KAA3763934.1"/>
    </source>
</evidence>
<dbReference type="InterPro" id="IPR036890">
    <property type="entry name" value="HATPase_C_sf"/>
</dbReference>
<dbReference type="InterPro" id="IPR011990">
    <property type="entry name" value="TPR-like_helical_dom_sf"/>
</dbReference>
<dbReference type="PANTHER" id="PTHR34220">
    <property type="entry name" value="SENSOR HISTIDINE KINASE YPDA"/>
    <property type="match status" value="1"/>
</dbReference>
<evidence type="ECO:0000256" key="1">
    <source>
        <dbReference type="SAM" id="Phobius"/>
    </source>
</evidence>
<keyword evidence="3" id="KW-0808">Transferase</keyword>
<dbReference type="EMBL" id="VWMK01000012">
    <property type="protein sequence ID" value="KAA3763934.1"/>
    <property type="molecule type" value="Genomic_DNA"/>
</dbReference>
<keyword evidence="3" id="KW-0418">Kinase</keyword>
<comment type="caution">
    <text evidence="3">The sequence shown here is derived from an EMBL/GenBank/DDBJ whole genome shotgun (WGS) entry which is preliminary data.</text>
</comment>
<dbReference type="PANTHER" id="PTHR34220:SF7">
    <property type="entry name" value="SENSOR HISTIDINE KINASE YPDA"/>
    <property type="match status" value="1"/>
</dbReference>
<keyword evidence="1" id="KW-0472">Membrane</keyword>
<dbReference type="AlphaFoldDB" id="A0A7J4XHZ0"/>
<feature type="transmembrane region" description="Helical" evidence="1">
    <location>
        <begin position="443"/>
        <end position="463"/>
    </location>
</feature>
<feature type="domain" description="Signal transduction histidine kinase internal region" evidence="2">
    <location>
        <begin position="482"/>
        <end position="559"/>
    </location>
</feature>
<reference evidence="3 4" key="1">
    <citation type="journal article" date="2019" name="Nat. Med.">
        <title>A library of human gut bacterial isolates paired with longitudinal multiomics data enables mechanistic microbiome research.</title>
        <authorList>
            <person name="Poyet M."/>
            <person name="Groussin M."/>
            <person name="Gibbons S.M."/>
            <person name="Avila-Pacheco J."/>
            <person name="Jiang X."/>
            <person name="Kearney S.M."/>
            <person name="Perrotta A.R."/>
            <person name="Berdy B."/>
            <person name="Zhao S."/>
            <person name="Lieberman T.D."/>
            <person name="Swanson P.K."/>
            <person name="Smith M."/>
            <person name="Roesemann S."/>
            <person name="Alexander J.E."/>
            <person name="Rich S.A."/>
            <person name="Livny J."/>
            <person name="Vlamakis H."/>
            <person name="Clish C."/>
            <person name="Bullock K."/>
            <person name="Deik A."/>
            <person name="Scott J."/>
            <person name="Pierce K.A."/>
            <person name="Xavier R.J."/>
            <person name="Alm E.J."/>
        </authorList>
    </citation>
    <scope>NUCLEOTIDE SEQUENCE [LARGE SCALE GENOMIC DNA]</scope>
    <source>
        <strain evidence="3 4">BIOML-A10</strain>
    </source>
</reference>
<dbReference type="SMART" id="SM00028">
    <property type="entry name" value="TPR"/>
    <property type="match status" value="4"/>
</dbReference>
<keyword evidence="1" id="KW-1133">Transmembrane helix</keyword>
<dbReference type="Proteomes" id="UP000422221">
    <property type="component" value="Unassembled WGS sequence"/>
</dbReference>
<keyword evidence="1" id="KW-0812">Transmembrane</keyword>
<accession>A0A7J4XHZ0</accession>
<dbReference type="GO" id="GO:0016020">
    <property type="term" value="C:membrane"/>
    <property type="evidence" value="ECO:0007669"/>
    <property type="project" value="InterPro"/>
</dbReference>
<dbReference type="InterPro" id="IPR010559">
    <property type="entry name" value="Sig_transdc_His_kin_internal"/>
</dbReference>
<proteinExistence type="predicted"/>
<dbReference type="InterPro" id="IPR019734">
    <property type="entry name" value="TPR_rpt"/>
</dbReference>
<dbReference type="GO" id="GO:0000155">
    <property type="term" value="F:phosphorelay sensor kinase activity"/>
    <property type="evidence" value="ECO:0007669"/>
    <property type="project" value="InterPro"/>
</dbReference>
<organism evidence="3 4">
    <name type="scientific">Bacteroides salyersiae</name>
    <dbReference type="NCBI Taxonomy" id="291644"/>
    <lineage>
        <taxon>Bacteria</taxon>
        <taxon>Pseudomonadati</taxon>
        <taxon>Bacteroidota</taxon>
        <taxon>Bacteroidia</taxon>
        <taxon>Bacteroidales</taxon>
        <taxon>Bacteroidaceae</taxon>
        <taxon>Bacteroides</taxon>
    </lineage>
</organism>
<name>A0A7J4XHZ0_9BACE</name>
<evidence type="ECO:0000259" key="2">
    <source>
        <dbReference type="Pfam" id="PF06580"/>
    </source>
</evidence>
<gene>
    <name evidence="3" type="ORF">F3F73_12425</name>
</gene>
<dbReference type="Pfam" id="PF06580">
    <property type="entry name" value="His_kinase"/>
    <property type="match status" value="1"/>
</dbReference>
<dbReference type="Gene3D" id="1.25.40.10">
    <property type="entry name" value="Tetratricopeptide repeat domain"/>
    <property type="match status" value="2"/>
</dbReference>
<protein>
    <submittedName>
        <fullName evidence="3">Sensor histidine kinase</fullName>
    </submittedName>
</protein>
<dbReference type="InterPro" id="IPR050640">
    <property type="entry name" value="Bact_2-comp_sensor_kinase"/>
</dbReference>